<dbReference type="GeneID" id="88080901"/>
<sequence>MNISDIIEIFILAAILFIPLGYALRSRVPRWKNQLAARFFKPRYLTPITISMVNKHRQRAAQAEASPATGKSKTSL</sequence>
<feature type="transmembrane region" description="Helical" evidence="1">
    <location>
        <begin position="6"/>
        <end position="24"/>
    </location>
</feature>
<evidence type="ECO:0000313" key="2">
    <source>
        <dbReference type="EMBL" id="RJT12298.1"/>
    </source>
</evidence>
<dbReference type="EMBL" id="RAHG01000006">
    <property type="protein sequence ID" value="RJT12298.1"/>
    <property type="molecule type" value="Genomic_DNA"/>
</dbReference>
<keyword evidence="1" id="KW-1133">Transmembrane helix</keyword>
<keyword evidence="1" id="KW-0812">Transmembrane</keyword>
<dbReference type="InterPro" id="IPR019995">
    <property type="entry name" value="Cellulose_BcsF/YhjT"/>
</dbReference>
<dbReference type="RefSeq" id="WP_112167785.1">
    <property type="nucleotide sequence ID" value="NZ_CP065024.1"/>
</dbReference>
<evidence type="ECO:0000256" key="1">
    <source>
        <dbReference type="SAM" id="Phobius"/>
    </source>
</evidence>
<comment type="caution">
    <text evidence="2">The sequence shown here is derived from an EMBL/GenBank/DDBJ whole genome shotgun (WGS) entry which is preliminary data.</text>
</comment>
<name>A0ABX9NY66_9GAMM</name>
<evidence type="ECO:0000313" key="3">
    <source>
        <dbReference type="Proteomes" id="UP000284119"/>
    </source>
</evidence>
<reference evidence="2 3" key="1">
    <citation type="submission" date="2018-09" db="EMBL/GenBank/DDBJ databases">
        <authorList>
            <person name="Le Fleche-Mateos A."/>
        </authorList>
    </citation>
    <scope>NUCLEOTIDE SEQUENCE [LARGE SCALE GENOMIC DNA]</scope>
    <source>
        <strain evidence="2 3">DSM 30078</strain>
    </source>
</reference>
<proteinExistence type="predicted"/>
<keyword evidence="3" id="KW-1185">Reference proteome</keyword>
<gene>
    <name evidence="2" type="primary">bcsF</name>
    <name evidence="2" type="ORF">D5396_14225</name>
</gene>
<dbReference type="Proteomes" id="UP000284119">
    <property type="component" value="Unassembled WGS sequence"/>
</dbReference>
<keyword evidence="1" id="KW-0472">Membrane</keyword>
<dbReference type="Pfam" id="PF11120">
    <property type="entry name" value="CBP_BcsF"/>
    <property type="match status" value="1"/>
</dbReference>
<dbReference type="NCBIfam" id="TIGR03493">
    <property type="entry name" value="cellullose_BcsF"/>
    <property type="match status" value="1"/>
</dbReference>
<accession>A0ABX9NY66</accession>
<protein>
    <submittedName>
        <fullName evidence="2">Cellulose biosynthesis protein BcsF</fullName>
    </submittedName>
</protein>
<organism evidence="2 3">
    <name type="scientific">Rahnella inusitata</name>
    <dbReference type="NCBI Taxonomy" id="58169"/>
    <lineage>
        <taxon>Bacteria</taxon>
        <taxon>Pseudomonadati</taxon>
        <taxon>Pseudomonadota</taxon>
        <taxon>Gammaproteobacteria</taxon>
        <taxon>Enterobacterales</taxon>
        <taxon>Yersiniaceae</taxon>
        <taxon>Rahnella</taxon>
    </lineage>
</organism>